<organism evidence="2 3">
    <name type="scientific">Altericroceibacterium spongiae</name>
    <dbReference type="NCBI Taxonomy" id="2320269"/>
    <lineage>
        <taxon>Bacteria</taxon>
        <taxon>Pseudomonadati</taxon>
        <taxon>Pseudomonadota</taxon>
        <taxon>Alphaproteobacteria</taxon>
        <taxon>Sphingomonadales</taxon>
        <taxon>Erythrobacteraceae</taxon>
        <taxon>Altericroceibacterium</taxon>
    </lineage>
</organism>
<keyword evidence="3" id="KW-1185">Reference proteome</keyword>
<accession>A0A420EC04</accession>
<evidence type="ECO:0000256" key="1">
    <source>
        <dbReference type="SAM" id="Phobius"/>
    </source>
</evidence>
<sequence length="85" mass="9267">MFLAAAVGGTIQAWIVNRYIVAAVMGGGYWDHFIEFFELEPITGPNQACFDFCASSLPFIAGWIAIGAFISGCILVAHAWLKPER</sequence>
<protein>
    <submittedName>
        <fullName evidence="2">Uncharacterized protein</fullName>
    </submittedName>
</protein>
<evidence type="ECO:0000313" key="3">
    <source>
        <dbReference type="Proteomes" id="UP000284395"/>
    </source>
</evidence>
<gene>
    <name evidence="2" type="ORF">D6851_15595</name>
</gene>
<feature type="transmembrane region" description="Helical" evidence="1">
    <location>
        <begin position="60"/>
        <end position="81"/>
    </location>
</feature>
<evidence type="ECO:0000313" key="2">
    <source>
        <dbReference type="EMBL" id="RKF18229.1"/>
    </source>
</evidence>
<keyword evidence="1" id="KW-0812">Transmembrane</keyword>
<keyword evidence="1" id="KW-1133">Transmembrane helix</keyword>
<dbReference type="Proteomes" id="UP000284395">
    <property type="component" value="Unassembled WGS sequence"/>
</dbReference>
<proteinExistence type="predicted"/>
<name>A0A420EC04_9SPHN</name>
<reference evidence="2 3" key="1">
    <citation type="submission" date="2018-09" db="EMBL/GenBank/DDBJ databases">
        <title>Altererythrobacter spongiae sp. nov., isolated from a marine sponge.</title>
        <authorList>
            <person name="Zhuang L."/>
            <person name="Luo L."/>
        </authorList>
    </citation>
    <scope>NUCLEOTIDE SEQUENCE [LARGE SCALE GENOMIC DNA]</scope>
    <source>
        <strain evidence="2 3">HN-Y73</strain>
    </source>
</reference>
<keyword evidence="1" id="KW-0472">Membrane</keyword>
<comment type="caution">
    <text evidence="2">The sequence shown here is derived from an EMBL/GenBank/DDBJ whole genome shotgun (WGS) entry which is preliminary data.</text>
</comment>
<dbReference type="AlphaFoldDB" id="A0A420EC04"/>
<dbReference type="EMBL" id="RAPF01000011">
    <property type="protein sequence ID" value="RKF18229.1"/>
    <property type="molecule type" value="Genomic_DNA"/>
</dbReference>